<dbReference type="AlphaFoldDB" id="A0A3B0SA60"/>
<reference evidence="1" key="1">
    <citation type="submission" date="2018-06" db="EMBL/GenBank/DDBJ databases">
        <authorList>
            <person name="Zhirakovskaya E."/>
        </authorList>
    </citation>
    <scope>NUCLEOTIDE SEQUENCE</scope>
</reference>
<dbReference type="PROSITE" id="PS50005">
    <property type="entry name" value="TPR"/>
    <property type="match status" value="2"/>
</dbReference>
<dbReference type="SUPFAM" id="SSF81901">
    <property type="entry name" value="HCP-like"/>
    <property type="match status" value="1"/>
</dbReference>
<gene>
    <name evidence="1" type="ORF">MNBD_ALPHA02-1263</name>
</gene>
<dbReference type="Gene3D" id="1.25.40.10">
    <property type="entry name" value="Tetratricopeptide repeat domain"/>
    <property type="match status" value="1"/>
</dbReference>
<dbReference type="Pfam" id="PF14559">
    <property type="entry name" value="TPR_19"/>
    <property type="match status" value="1"/>
</dbReference>
<dbReference type="SMART" id="SM00028">
    <property type="entry name" value="TPR"/>
    <property type="match status" value="5"/>
</dbReference>
<proteinExistence type="predicted"/>
<dbReference type="EMBL" id="UOED01000080">
    <property type="protein sequence ID" value="VAV93203.1"/>
    <property type="molecule type" value="Genomic_DNA"/>
</dbReference>
<dbReference type="PANTHER" id="PTHR12558:SF13">
    <property type="entry name" value="CELL DIVISION CYCLE PROTEIN 27 HOMOLOG"/>
    <property type="match status" value="1"/>
</dbReference>
<evidence type="ECO:0000313" key="1">
    <source>
        <dbReference type="EMBL" id="VAV93203.1"/>
    </source>
</evidence>
<protein>
    <submittedName>
        <fullName evidence="1">Uncharacterized protein</fullName>
    </submittedName>
</protein>
<sequence>MTQKNNDLPTPRTARQYEKLILAGTKHYEAGELQDALRYFTKALEFKGYHPNTLVLMARCLFGLGMKNKAISLLEHALDQSADNPAICESLGSACLSFDMPELAVKFFTLYVQLNSGEPIGYNNLATALRENSQLDESIQLLQDILPIFPENAILWNSIGAGVSFRDGYPAAQVFYEEAYRLDPTIPMFSSNLCLVYANIGDYEKAHEFARKTVKLAPNAYYSYLALTHSSFRIGDFESAFKALEWHNHPSDPGAVFMPYDIEKWQGQSLAGKTILIGAEQGIGDEVLFSCLYPDVIKEAKHVIIGCDKRLVPLFENSFPEATIRGYISGQHDAGYNVRLYDDIDPANIDYMCLYTELMRYRWRKFEDVPDMSDGYLIPHPEKVAYWKDKLSELPYDYNIGLCWRSGLKQAKRTMYYAELLEWAAVLKTKNVNFINIQYGDCDDEIKELFDVHGLTLHNFKELNLKDDFEGTAALMKNFDLVIGSVTSPVAQAAAAGCLCWWVEYNLKPWWTFGLEGKTPIFNKNKFSLKPSALDWNVYMPQFAEEEFTPWITEKLKEK</sequence>
<organism evidence="1">
    <name type="scientific">hydrothermal vent metagenome</name>
    <dbReference type="NCBI Taxonomy" id="652676"/>
    <lineage>
        <taxon>unclassified sequences</taxon>
        <taxon>metagenomes</taxon>
        <taxon>ecological metagenomes</taxon>
    </lineage>
</organism>
<dbReference type="SUPFAM" id="SSF53756">
    <property type="entry name" value="UDP-Glycosyltransferase/glycogen phosphorylase"/>
    <property type="match status" value="1"/>
</dbReference>
<name>A0A3B0SA60_9ZZZZ</name>
<accession>A0A3B0SA60</accession>
<dbReference type="PANTHER" id="PTHR12558">
    <property type="entry name" value="CELL DIVISION CYCLE 16,23,27"/>
    <property type="match status" value="1"/>
</dbReference>
<dbReference type="InterPro" id="IPR019734">
    <property type="entry name" value="TPR_rpt"/>
</dbReference>
<dbReference type="InterPro" id="IPR011990">
    <property type="entry name" value="TPR-like_helical_dom_sf"/>
</dbReference>